<dbReference type="Proteomes" id="UP000315983">
    <property type="component" value="Unassembled WGS sequence"/>
</dbReference>
<evidence type="ECO:0000259" key="1">
    <source>
        <dbReference type="Pfam" id="PF00550"/>
    </source>
</evidence>
<protein>
    <submittedName>
        <fullName evidence="3">Acyl carrier protein</fullName>
    </submittedName>
</protein>
<accession>A0A542XSZ7</accession>
<dbReference type="RefSeq" id="WP_016812110.1">
    <property type="nucleotide sequence ID" value="NZ_BOQM01000028.1"/>
</dbReference>
<dbReference type="SUPFAM" id="SSF47336">
    <property type="entry name" value="ACP-like"/>
    <property type="match status" value="1"/>
</dbReference>
<sequence length="84" mass="9251">MDDKTNIADRVRQIVAEVLDEPVSAMDANPVLAAHEWDSRVSLEALAQLEAAFVVAVDLRSFHAARTVNDLVDLVIRSQPTPTR</sequence>
<reference evidence="3 4" key="1">
    <citation type="submission" date="2019-06" db="EMBL/GenBank/DDBJ databases">
        <title>Sequencing the genomes of 1000 actinobacteria strains.</title>
        <authorList>
            <person name="Klenk H.-P."/>
        </authorList>
    </citation>
    <scope>NUCLEOTIDE SEQUENCE [LARGE SCALE GENOMIC DNA]</scope>
    <source>
        <strain evidence="3 4">DSM 44819</strain>
    </source>
</reference>
<dbReference type="AlphaFoldDB" id="A0A542XSZ7"/>
<dbReference type="Pfam" id="PF00550">
    <property type="entry name" value="PP-binding"/>
    <property type="match status" value="1"/>
</dbReference>
<evidence type="ECO:0000313" key="5">
    <source>
        <dbReference type="Proteomes" id="UP000677457"/>
    </source>
</evidence>
<keyword evidence="5" id="KW-1185">Reference proteome</keyword>
<dbReference type="EMBL" id="VFOL01000001">
    <property type="protein sequence ID" value="TQL38970.1"/>
    <property type="molecule type" value="Genomic_DNA"/>
</dbReference>
<dbReference type="EMBL" id="BOQM01000028">
    <property type="protein sequence ID" value="GIM86783.1"/>
    <property type="molecule type" value="Genomic_DNA"/>
</dbReference>
<feature type="domain" description="Carrier" evidence="1">
    <location>
        <begin position="9"/>
        <end position="75"/>
    </location>
</feature>
<name>A0A542XSZ7_SALAC</name>
<dbReference type="InterPro" id="IPR036736">
    <property type="entry name" value="ACP-like_sf"/>
</dbReference>
<gene>
    <name evidence="3" type="ORF">FB564_4190</name>
    <name evidence="2" type="ORF">Sar04_35190</name>
</gene>
<dbReference type="Proteomes" id="UP000677457">
    <property type="component" value="Unassembled WGS sequence"/>
</dbReference>
<reference evidence="2 5" key="2">
    <citation type="submission" date="2021-03" db="EMBL/GenBank/DDBJ databases">
        <title>Whole genome shotgun sequence of Salinispora arenicola NBRC 105043.</title>
        <authorList>
            <person name="Komaki H."/>
            <person name="Tamura T."/>
        </authorList>
    </citation>
    <scope>NUCLEOTIDE SEQUENCE [LARGE SCALE GENOMIC DNA]</scope>
    <source>
        <strain evidence="2 5">NBRC 105043</strain>
    </source>
</reference>
<comment type="caution">
    <text evidence="3">The sequence shown here is derived from an EMBL/GenBank/DDBJ whole genome shotgun (WGS) entry which is preliminary data.</text>
</comment>
<proteinExistence type="predicted"/>
<dbReference type="Gene3D" id="1.10.1200.10">
    <property type="entry name" value="ACP-like"/>
    <property type="match status" value="1"/>
</dbReference>
<evidence type="ECO:0000313" key="2">
    <source>
        <dbReference type="EMBL" id="GIM86783.1"/>
    </source>
</evidence>
<evidence type="ECO:0000313" key="4">
    <source>
        <dbReference type="Proteomes" id="UP000315983"/>
    </source>
</evidence>
<organism evidence="3 4">
    <name type="scientific">Salinispora arenicola</name>
    <dbReference type="NCBI Taxonomy" id="168697"/>
    <lineage>
        <taxon>Bacteria</taxon>
        <taxon>Bacillati</taxon>
        <taxon>Actinomycetota</taxon>
        <taxon>Actinomycetes</taxon>
        <taxon>Micromonosporales</taxon>
        <taxon>Micromonosporaceae</taxon>
        <taxon>Salinispora</taxon>
    </lineage>
</organism>
<dbReference type="GeneID" id="93773344"/>
<dbReference type="InterPro" id="IPR009081">
    <property type="entry name" value="PP-bd_ACP"/>
</dbReference>
<evidence type="ECO:0000313" key="3">
    <source>
        <dbReference type="EMBL" id="TQL38970.1"/>
    </source>
</evidence>